<proteinExistence type="predicted"/>
<reference evidence="3" key="1">
    <citation type="submission" date="2017-04" db="EMBL/GenBank/DDBJ databases">
        <authorList>
            <person name="Varghese N."/>
            <person name="Submissions S."/>
        </authorList>
    </citation>
    <scope>NUCLEOTIDE SEQUENCE [LARGE SCALE GENOMIC DNA]</scope>
    <source>
        <strain evidence="3">DSM 4125</strain>
    </source>
</reference>
<dbReference type="AlphaFoldDB" id="A0A1X7I6Z4"/>
<feature type="transmembrane region" description="Helical" evidence="1">
    <location>
        <begin position="100"/>
        <end position="123"/>
    </location>
</feature>
<keyword evidence="1" id="KW-0812">Transmembrane</keyword>
<dbReference type="Proteomes" id="UP000193804">
    <property type="component" value="Unassembled WGS sequence"/>
</dbReference>
<dbReference type="OrthoDB" id="1445998at2"/>
<protein>
    <recommendedName>
        <fullName evidence="4">Tripartite ATP-independent transporter, DctQ component</fullName>
    </recommendedName>
</protein>
<keyword evidence="1" id="KW-0472">Membrane</keyword>
<organism evidence="2 3">
    <name type="scientific">Marivirga sericea</name>
    <dbReference type="NCBI Taxonomy" id="1028"/>
    <lineage>
        <taxon>Bacteria</taxon>
        <taxon>Pseudomonadati</taxon>
        <taxon>Bacteroidota</taxon>
        <taxon>Cytophagia</taxon>
        <taxon>Cytophagales</taxon>
        <taxon>Marivirgaceae</taxon>
        <taxon>Marivirga</taxon>
    </lineage>
</organism>
<dbReference type="EMBL" id="FXAW01000001">
    <property type="protein sequence ID" value="SMG10281.1"/>
    <property type="molecule type" value="Genomic_DNA"/>
</dbReference>
<feature type="transmembrane region" description="Helical" evidence="1">
    <location>
        <begin position="53"/>
        <end position="80"/>
    </location>
</feature>
<accession>A0A1X7I6Z4</accession>
<keyword evidence="3" id="KW-1185">Reference proteome</keyword>
<feature type="transmembrane region" description="Helical" evidence="1">
    <location>
        <begin position="20"/>
        <end position="41"/>
    </location>
</feature>
<evidence type="ECO:0008006" key="4">
    <source>
        <dbReference type="Google" id="ProtNLM"/>
    </source>
</evidence>
<evidence type="ECO:0000313" key="2">
    <source>
        <dbReference type="EMBL" id="SMG10281.1"/>
    </source>
</evidence>
<evidence type="ECO:0000256" key="1">
    <source>
        <dbReference type="SAM" id="Phobius"/>
    </source>
</evidence>
<gene>
    <name evidence="2" type="ORF">SAMN05661096_00304</name>
</gene>
<name>A0A1X7I6Z4_9BACT</name>
<keyword evidence="1" id="KW-1133">Transmembrane helix</keyword>
<evidence type="ECO:0000313" key="3">
    <source>
        <dbReference type="Proteomes" id="UP000193804"/>
    </source>
</evidence>
<dbReference type="RefSeq" id="WP_085515318.1">
    <property type="nucleotide sequence ID" value="NZ_FXAW01000001.1"/>
</dbReference>
<sequence>MKLEYVRQSFDVFTTKASDLSRQLCFAGIAIIWIFKVYEGTEFKLPEILYKPLLIFCLALLSDLMQFIYGSVMIGILLRITSAKQAEDDVHYPRVLNFPTWFFFVAKIVLLIIAYIVLINFLMDKNHLFST</sequence>